<keyword evidence="2" id="KW-1185">Reference proteome</keyword>
<name>A0AC60NS07_IXOPE</name>
<gene>
    <name evidence="1" type="ORF">HPB47_012996</name>
</gene>
<accession>A0AC60NS07</accession>
<dbReference type="Proteomes" id="UP000805193">
    <property type="component" value="Unassembled WGS sequence"/>
</dbReference>
<reference evidence="1 2" key="1">
    <citation type="journal article" date="2020" name="Cell">
        <title>Large-Scale Comparative Analyses of Tick Genomes Elucidate Their Genetic Diversity and Vector Capacities.</title>
        <authorList>
            <consortium name="Tick Genome and Microbiome Consortium (TIGMIC)"/>
            <person name="Jia N."/>
            <person name="Wang J."/>
            <person name="Shi W."/>
            <person name="Du L."/>
            <person name="Sun Y."/>
            <person name="Zhan W."/>
            <person name="Jiang J.F."/>
            <person name="Wang Q."/>
            <person name="Zhang B."/>
            <person name="Ji P."/>
            <person name="Bell-Sakyi L."/>
            <person name="Cui X.M."/>
            <person name="Yuan T.T."/>
            <person name="Jiang B.G."/>
            <person name="Yang W.F."/>
            <person name="Lam T.T."/>
            <person name="Chang Q.C."/>
            <person name="Ding S.J."/>
            <person name="Wang X.J."/>
            <person name="Zhu J.G."/>
            <person name="Ruan X.D."/>
            <person name="Zhao L."/>
            <person name="Wei J.T."/>
            <person name="Ye R.Z."/>
            <person name="Que T.C."/>
            <person name="Du C.H."/>
            <person name="Zhou Y.H."/>
            <person name="Cheng J.X."/>
            <person name="Dai P.F."/>
            <person name="Guo W.B."/>
            <person name="Han X.H."/>
            <person name="Huang E.J."/>
            <person name="Li L.F."/>
            <person name="Wei W."/>
            <person name="Gao Y.C."/>
            <person name="Liu J.Z."/>
            <person name="Shao H.Z."/>
            <person name="Wang X."/>
            <person name="Wang C.C."/>
            <person name="Yang T.C."/>
            <person name="Huo Q.B."/>
            <person name="Li W."/>
            <person name="Chen H.Y."/>
            <person name="Chen S.E."/>
            <person name="Zhou L.G."/>
            <person name="Ni X.B."/>
            <person name="Tian J.H."/>
            <person name="Sheng Y."/>
            <person name="Liu T."/>
            <person name="Pan Y.S."/>
            <person name="Xia L.Y."/>
            <person name="Li J."/>
            <person name="Zhao F."/>
            <person name="Cao W.C."/>
        </authorList>
    </citation>
    <scope>NUCLEOTIDE SEQUENCE [LARGE SCALE GENOMIC DNA]</scope>
    <source>
        <strain evidence="1">Iper-2018</strain>
    </source>
</reference>
<sequence>MATAKATKYSKELSRQKWRNHCESFNARSGLRKAWRTYKGMEKRKRKTRNAAQNLALRINITEKELAVKAGQLFFPQTAICNRRDHKRKKSWSAKPPQEPGMDEPFNMGELIEAIHTAKQESALGPDGITYTALRNLSTEAKEKLLHKYNDIWAKGKIPDSWKVSWVTPILKPGKTQDKIKNFRPVSLTSNVCKIFKKMIARRIQWYLETYDRLDPRQTGFREYMGTQDSIKLLYEDVMADKDREDPRLVVALDIKKAFDAVPHWAVKDGAARRGLGGRTLKFIDDFLDKRRFKVKIVNTMGPETPNNKGVPQGAVISHTRFNMVMADLPTRLRRIQNLGFTIYVDDVTLWTKGGSLGEQEQIMQRGIDEVTNYLEELGMEPSPEKTQYMVVARPRDHRKGIAHLVQLQLKGQTIGRQPSIKILGVTFEGTARSTKWLPELEKTWNQTLKLIRKTTGK</sequence>
<evidence type="ECO:0000313" key="2">
    <source>
        <dbReference type="Proteomes" id="UP000805193"/>
    </source>
</evidence>
<protein>
    <submittedName>
        <fullName evidence="1">Uncharacterized protein</fullName>
    </submittedName>
</protein>
<proteinExistence type="predicted"/>
<comment type="caution">
    <text evidence="1">The sequence shown here is derived from an EMBL/GenBank/DDBJ whole genome shotgun (WGS) entry which is preliminary data.</text>
</comment>
<evidence type="ECO:0000313" key="1">
    <source>
        <dbReference type="EMBL" id="KAG0409888.1"/>
    </source>
</evidence>
<dbReference type="EMBL" id="JABSTQ010011581">
    <property type="protein sequence ID" value="KAG0409888.1"/>
    <property type="molecule type" value="Genomic_DNA"/>
</dbReference>
<organism evidence="1 2">
    <name type="scientific">Ixodes persulcatus</name>
    <name type="common">Taiga tick</name>
    <dbReference type="NCBI Taxonomy" id="34615"/>
    <lineage>
        <taxon>Eukaryota</taxon>
        <taxon>Metazoa</taxon>
        <taxon>Ecdysozoa</taxon>
        <taxon>Arthropoda</taxon>
        <taxon>Chelicerata</taxon>
        <taxon>Arachnida</taxon>
        <taxon>Acari</taxon>
        <taxon>Parasitiformes</taxon>
        <taxon>Ixodida</taxon>
        <taxon>Ixodoidea</taxon>
        <taxon>Ixodidae</taxon>
        <taxon>Ixodinae</taxon>
        <taxon>Ixodes</taxon>
    </lineage>
</organism>